<reference evidence="4 5" key="1">
    <citation type="submission" date="2017-11" db="EMBL/GenBank/DDBJ databases">
        <title>Sphingomonas oleivorans sp. nov., isolated from oil-contaminated soil.</title>
        <authorList>
            <person name="Wang L."/>
            <person name="Chen L."/>
        </authorList>
    </citation>
    <scope>NUCLEOTIDE SEQUENCE [LARGE SCALE GENOMIC DNA]</scope>
    <source>
        <strain evidence="4 5">K101</strain>
    </source>
</reference>
<dbReference type="Proteomes" id="UP000241206">
    <property type="component" value="Unassembled WGS sequence"/>
</dbReference>
<keyword evidence="3 4" id="KW-0808">Transferase</keyword>
<evidence type="ECO:0000313" key="5">
    <source>
        <dbReference type="Proteomes" id="UP000241206"/>
    </source>
</evidence>
<dbReference type="Pfam" id="PF13641">
    <property type="entry name" value="Glyco_tranf_2_3"/>
    <property type="match status" value="1"/>
</dbReference>
<keyword evidence="2" id="KW-0328">Glycosyltransferase</keyword>
<dbReference type="InterPro" id="IPR029044">
    <property type="entry name" value="Nucleotide-diphossugar_trans"/>
</dbReference>
<organism evidence="4 5">
    <name type="scientific">Edaphosphingomonas fennica</name>
    <dbReference type="NCBI Taxonomy" id="114404"/>
    <lineage>
        <taxon>Bacteria</taxon>
        <taxon>Pseudomonadati</taxon>
        <taxon>Pseudomonadota</taxon>
        <taxon>Alphaproteobacteria</taxon>
        <taxon>Sphingomonadales</taxon>
        <taxon>Rhizorhabdaceae</taxon>
        <taxon>Edaphosphingomonas</taxon>
    </lineage>
</organism>
<evidence type="ECO:0000313" key="4">
    <source>
        <dbReference type="EMBL" id="PTD16791.1"/>
    </source>
</evidence>
<evidence type="ECO:0000256" key="3">
    <source>
        <dbReference type="ARBA" id="ARBA00022679"/>
    </source>
</evidence>
<dbReference type="RefSeq" id="WP_107395945.1">
    <property type="nucleotide sequence ID" value="NZ_PHHF01000079.1"/>
</dbReference>
<comment type="similarity">
    <text evidence="1">Belongs to the glycosyltransferase 2 family.</text>
</comment>
<accession>A0A2T4HLV7</accession>
<dbReference type="AlphaFoldDB" id="A0A2T4HLV7"/>
<dbReference type="CDD" id="cd06423">
    <property type="entry name" value="CESA_like"/>
    <property type="match status" value="1"/>
</dbReference>
<protein>
    <submittedName>
        <fullName evidence="4">Glycosyl transferase</fullName>
    </submittedName>
</protein>
<dbReference type="PANTHER" id="PTHR43630:SF1">
    <property type="entry name" value="POLY-BETA-1,6-N-ACETYL-D-GLUCOSAMINE SYNTHASE"/>
    <property type="match status" value="1"/>
</dbReference>
<dbReference type="Gene3D" id="3.90.550.10">
    <property type="entry name" value="Spore Coat Polysaccharide Biosynthesis Protein SpsA, Chain A"/>
    <property type="match status" value="1"/>
</dbReference>
<dbReference type="SUPFAM" id="SSF53448">
    <property type="entry name" value="Nucleotide-diphospho-sugar transferases"/>
    <property type="match status" value="1"/>
</dbReference>
<keyword evidence="5" id="KW-1185">Reference proteome</keyword>
<dbReference type="PANTHER" id="PTHR43630">
    <property type="entry name" value="POLY-BETA-1,6-N-ACETYL-D-GLUCOSAMINE SYNTHASE"/>
    <property type="match status" value="1"/>
</dbReference>
<evidence type="ECO:0000256" key="1">
    <source>
        <dbReference type="ARBA" id="ARBA00006739"/>
    </source>
</evidence>
<gene>
    <name evidence="4" type="ORF">CV103_19940</name>
</gene>
<name>A0A2T4HLV7_9SPHN</name>
<proteinExistence type="inferred from homology"/>
<evidence type="ECO:0000256" key="2">
    <source>
        <dbReference type="ARBA" id="ARBA00022676"/>
    </source>
</evidence>
<comment type="caution">
    <text evidence="4">The sequence shown here is derived from an EMBL/GenBank/DDBJ whole genome shotgun (WGS) entry which is preliminary data.</text>
</comment>
<dbReference type="GO" id="GO:0016757">
    <property type="term" value="F:glycosyltransferase activity"/>
    <property type="evidence" value="ECO:0007669"/>
    <property type="project" value="UniProtKB-KW"/>
</dbReference>
<dbReference type="EMBL" id="PHHF01000079">
    <property type="protein sequence ID" value="PTD16791.1"/>
    <property type="molecule type" value="Genomic_DNA"/>
</dbReference>
<sequence length="425" mass="45492">MPGSFAPAQAAFAGTLALFAYDAAVAGHVVRQLRRARGERARARAKPPSITVILAAYNEAANLPAAIARLLNQSDPPDAILIADDGSIDATADILATQFGLNPATADPYPANAPMTGLCWLRLQHGGKARAMNLAVARARSEVVMLLDADTLIGRGAVGAMRDAFAHDADLAVATGILEPMTQNAVGARVMRAFQAHEYRMTALQSRAWEKDNALQLVAGACMAISRECFDAVGGFDPDCLAEDYDLAHRAHLHANRHGLSWKIGVVAGAVVHTEAPATPLALIRQRRRWFGGFLQTHWRYRGMIGNPRFARLGTRLMVAKTFDAAQPLLGLATAASLGAALFAPATPALGLVLTAIVARAVMNGGTALWAERTYRAWTGGEREARAPIIVLVGAAEALSYRLLRHIGELLGWMTFWRGKVGWRS</sequence>